<dbReference type="OrthoDB" id="9805314at2"/>
<dbReference type="Pfam" id="PF03741">
    <property type="entry name" value="TerC"/>
    <property type="match status" value="1"/>
</dbReference>
<dbReference type="Proteomes" id="UP000284250">
    <property type="component" value="Unassembled WGS sequence"/>
</dbReference>
<comment type="caution">
    <text evidence="2">The sequence shown here is derived from an EMBL/GenBank/DDBJ whole genome shotgun (WGS) entry which is preliminary data.</text>
</comment>
<gene>
    <name evidence="2" type="ORF">D0T11_13220</name>
</gene>
<evidence type="ECO:0000256" key="1">
    <source>
        <dbReference type="SAM" id="Phobius"/>
    </source>
</evidence>
<name>A0A418QUS5_9BACT</name>
<organism evidence="2 3">
    <name type="scientific">Hymenobacter rubripertinctus</name>
    <dbReference type="NCBI Taxonomy" id="2029981"/>
    <lineage>
        <taxon>Bacteria</taxon>
        <taxon>Pseudomonadati</taxon>
        <taxon>Bacteroidota</taxon>
        <taxon>Cytophagia</taxon>
        <taxon>Cytophagales</taxon>
        <taxon>Hymenobacteraceae</taxon>
        <taxon>Hymenobacter</taxon>
    </lineage>
</organism>
<accession>A0A418QUS5</accession>
<keyword evidence="1" id="KW-0812">Transmembrane</keyword>
<feature type="transmembrane region" description="Helical" evidence="1">
    <location>
        <begin position="198"/>
        <end position="217"/>
    </location>
</feature>
<keyword evidence="1" id="KW-0472">Membrane</keyword>
<dbReference type="PANTHER" id="PTHR30060">
    <property type="entry name" value="INNER MEMBRANE PROTEIN"/>
    <property type="match status" value="1"/>
</dbReference>
<dbReference type="EMBL" id="QYCN01000019">
    <property type="protein sequence ID" value="RIY08883.1"/>
    <property type="molecule type" value="Genomic_DNA"/>
</dbReference>
<evidence type="ECO:0000313" key="3">
    <source>
        <dbReference type="Proteomes" id="UP000284250"/>
    </source>
</evidence>
<feature type="transmembrane region" description="Helical" evidence="1">
    <location>
        <begin position="223"/>
        <end position="242"/>
    </location>
</feature>
<proteinExistence type="predicted"/>
<protein>
    <submittedName>
        <fullName evidence="2">TerC family protein</fullName>
    </submittedName>
</protein>
<dbReference type="PANTHER" id="PTHR30060:SF0">
    <property type="entry name" value="COILED-COIL PROTEIN (DUF2040)-RELATED"/>
    <property type="match status" value="1"/>
</dbReference>
<reference evidence="2 3" key="1">
    <citation type="submission" date="2019-01" db="EMBL/GenBank/DDBJ databases">
        <title>Hymenobacter humicola sp. nov., isolated from soils in Antarctica.</title>
        <authorList>
            <person name="Sedlacek I."/>
            <person name="Holochova P."/>
            <person name="Kralova S."/>
            <person name="Pantucek R."/>
            <person name="Stankova E."/>
            <person name="Vrbovska V."/>
            <person name="Kristofova L."/>
            <person name="Svec P."/>
            <person name="Busse H.-J."/>
        </authorList>
    </citation>
    <scope>NUCLEOTIDE SEQUENCE [LARGE SCALE GENOMIC DNA]</scope>
    <source>
        <strain evidence="2 3">CCM 8852</strain>
    </source>
</reference>
<dbReference type="AlphaFoldDB" id="A0A418QUS5"/>
<feature type="transmembrane region" description="Helical" evidence="1">
    <location>
        <begin position="139"/>
        <end position="159"/>
    </location>
</feature>
<keyword evidence="3" id="KW-1185">Reference proteome</keyword>
<dbReference type="InterPro" id="IPR005496">
    <property type="entry name" value="Integral_membrane_TerC"/>
</dbReference>
<feature type="transmembrane region" description="Helical" evidence="1">
    <location>
        <begin position="52"/>
        <end position="74"/>
    </location>
</feature>
<dbReference type="RefSeq" id="WP_119656275.1">
    <property type="nucleotide sequence ID" value="NZ_JBHUOI010000052.1"/>
</dbReference>
<sequence length="257" mass="28528">MHFDFSVFSQAHTWVSLLTLTFMEIVLGIDNIIFISIIVNRLPRASQQRGRTIGLLLALLFRIGLLLSISWIVGLKAALFTLDLPWITGSFGVSGRDLILLAGGLFLIGKSTTEIHTKLQGAEEEEMAAGKGSVSMGSVIFQIILIDIVFSFDSILTAVGLVDNVLIMILAVILSMAVMIVFSGVVADFVNRNPTIKMLALSFLIMIGVMLVMEAFHQEIEKGYVYFAMFFSLVVEMLNMRLRKKTEPVQLRDSQYD</sequence>
<dbReference type="GO" id="GO:0005886">
    <property type="term" value="C:plasma membrane"/>
    <property type="evidence" value="ECO:0007669"/>
    <property type="project" value="TreeGrafter"/>
</dbReference>
<feature type="transmembrane region" description="Helical" evidence="1">
    <location>
        <begin position="20"/>
        <end position="40"/>
    </location>
</feature>
<keyword evidence="1" id="KW-1133">Transmembrane helix</keyword>
<feature type="transmembrane region" description="Helical" evidence="1">
    <location>
        <begin position="86"/>
        <end position="108"/>
    </location>
</feature>
<evidence type="ECO:0000313" key="2">
    <source>
        <dbReference type="EMBL" id="RIY08883.1"/>
    </source>
</evidence>
<feature type="transmembrane region" description="Helical" evidence="1">
    <location>
        <begin position="165"/>
        <end position="186"/>
    </location>
</feature>